<feature type="transmembrane region" description="Helical" evidence="7">
    <location>
        <begin position="39"/>
        <end position="58"/>
    </location>
</feature>
<gene>
    <name evidence="9" type="ORF">NEMVEDRAFT_v1g35931</name>
</gene>
<dbReference type="InterPro" id="IPR017452">
    <property type="entry name" value="GPCR_Rhodpsn_7TM"/>
</dbReference>
<dbReference type="CDD" id="cd00637">
    <property type="entry name" value="7tm_classA_rhodopsin-like"/>
    <property type="match status" value="1"/>
</dbReference>
<keyword evidence="6" id="KW-0807">Transducer</keyword>
<dbReference type="STRING" id="45351.A7RKR2"/>
<comment type="subcellular location">
    <subcellularLocation>
        <location evidence="1">Cell membrane</location>
        <topology evidence="1">Multi-pass membrane protein</topology>
    </subcellularLocation>
</comment>
<evidence type="ECO:0000259" key="8">
    <source>
        <dbReference type="PROSITE" id="PS50262"/>
    </source>
</evidence>
<dbReference type="GO" id="GO:0007186">
    <property type="term" value="P:G protein-coupled receptor signaling pathway"/>
    <property type="evidence" value="ECO:0000318"/>
    <property type="project" value="GO_Central"/>
</dbReference>
<dbReference type="OMA" id="HIAYPLI"/>
<dbReference type="Proteomes" id="UP000001593">
    <property type="component" value="Unassembled WGS sequence"/>
</dbReference>
<dbReference type="GO" id="GO:0004930">
    <property type="term" value="F:G protein-coupled receptor activity"/>
    <property type="evidence" value="ECO:0000318"/>
    <property type="project" value="GO_Central"/>
</dbReference>
<evidence type="ECO:0000256" key="7">
    <source>
        <dbReference type="SAM" id="Phobius"/>
    </source>
</evidence>
<evidence type="ECO:0000256" key="1">
    <source>
        <dbReference type="ARBA" id="ARBA00004651"/>
    </source>
</evidence>
<keyword evidence="4 7" id="KW-1133">Transmembrane helix</keyword>
<feature type="transmembrane region" description="Helical" evidence="7">
    <location>
        <begin position="6"/>
        <end position="27"/>
    </location>
</feature>
<feature type="non-terminal residue" evidence="9">
    <location>
        <position position="1"/>
    </location>
</feature>
<dbReference type="eggNOG" id="KOG3656">
    <property type="taxonomic scope" value="Eukaryota"/>
</dbReference>
<protein>
    <recommendedName>
        <fullName evidence="8">G-protein coupled receptors family 1 profile domain-containing protein</fullName>
    </recommendedName>
</protein>
<feature type="transmembrane region" description="Helical" evidence="7">
    <location>
        <begin position="78"/>
        <end position="102"/>
    </location>
</feature>
<dbReference type="PANTHER" id="PTHR22750">
    <property type="entry name" value="G-PROTEIN COUPLED RECEPTOR"/>
    <property type="match status" value="1"/>
</dbReference>
<evidence type="ECO:0000256" key="3">
    <source>
        <dbReference type="ARBA" id="ARBA00022692"/>
    </source>
</evidence>
<dbReference type="HOGENOM" id="CLU_009579_14_1_1"/>
<comment type="similarity">
    <text evidence="6">Belongs to the G-protein coupled receptor 1 family.</text>
</comment>
<dbReference type="KEGG" id="nve:5520171"/>
<evidence type="ECO:0000313" key="9">
    <source>
        <dbReference type="EMBL" id="EDO48033.1"/>
    </source>
</evidence>
<reference evidence="9 10" key="1">
    <citation type="journal article" date="2007" name="Science">
        <title>Sea anemone genome reveals ancestral eumetazoan gene repertoire and genomic organization.</title>
        <authorList>
            <person name="Putnam N.H."/>
            <person name="Srivastava M."/>
            <person name="Hellsten U."/>
            <person name="Dirks B."/>
            <person name="Chapman J."/>
            <person name="Salamov A."/>
            <person name="Terry A."/>
            <person name="Shapiro H."/>
            <person name="Lindquist E."/>
            <person name="Kapitonov V.V."/>
            <person name="Jurka J."/>
            <person name="Genikhovich G."/>
            <person name="Grigoriev I.V."/>
            <person name="Lucas S.M."/>
            <person name="Steele R.E."/>
            <person name="Finnerty J.R."/>
            <person name="Technau U."/>
            <person name="Martindale M.Q."/>
            <person name="Rokhsar D.S."/>
        </authorList>
    </citation>
    <scope>NUCLEOTIDE SEQUENCE [LARGE SCALE GENOMIC DNA]</scope>
    <source>
        <strain evidence="10">CH2 X CH6</strain>
    </source>
</reference>
<keyword evidence="6" id="KW-0297">G-protein coupled receptor</keyword>
<feature type="transmembrane region" description="Helical" evidence="7">
    <location>
        <begin position="123"/>
        <end position="143"/>
    </location>
</feature>
<evidence type="ECO:0000256" key="4">
    <source>
        <dbReference type="ARBA" id="ARBA00022989"/>
    </source>
</evidence>
<dbReference type="InterPro" id="IPR000276">
    <property type="entry name" value="GPCR_Rhodpsn"/>
</dbReference>
<dbReference type="AlphaFoldDB" id="A7RKR2"/>
<keyword evidence="10" id="KW-1185">Reference proteome</keyword>
<accession>A7RKR2</accession>
<proteinExistence type="inferred from homology"/>
<feature type="transmembrane region" description="Helical" evidence="7">
    <location>
        <begin position="149"/>
        <end position="169"/>
    </location>
</feature>
<evidence type="ECO:0000256" key="2">
    <source>
        <dbReference type="ARBA" id="ARBA00022475"/>
    </source>
</evidence>
<dbReference type="PRINTS" id="PR00237">
    <property type="entry name" value="GPCRRHODOPSN"/>
</dbReference>
<name>A7RKR2_NEMVE</name>
<keyword evidence="5 7" id="KW-0472">Membrane</keyword>
<dbReference type="PhylomeDB" id="A7RKR2"/>
<dbReference type="Gene3D" id="1.20.1070.10">
    <property type="entry name" value="Rhodopsin 7-helix transmembrane proteins"/>
    <property type="match status" value="1"/>
</dbReference>
<dbReference type="GO" id="GO:0005886">
    <property type="term" value="C:plasma membrane"/>
    <property type="evidence" value="ECO:0000318"/>
    <property type="project" value="GO_Central"/>
</dbReference>
<keyword evidence="6" id="KW-0675">Receptor</keyword>
<feature type="non-terminal residue" evidence="9">
    <location>
        <position position="263"/>
    </location>
</feature>
<feature type="domain" description="G-protein coupled receptors family 1 profile" evidence="8">
    <location>
        <begin position="18"/>
        <end position="263"/>
    </location>
</feature>
<dbReference type="PROSITE" id="PS00237">
    <property type="entry name" value="G_PROTEIN_RECEP_F1_1"/>
    <property type="match status" value="1"/>
</dbReference>
<dbReference type="Pfam" id="PF00001">
    <property type="entry name" value="7tm_1"/>
    <property type="match status" value="1"/>
</dbReference>
<dbReference type="OrthoDB" id="5954966at2759"/>
<dbReference type="SUPFAM" id="SSF81321">
    <property type="entry name" value="Family A G protein-coupled receptor-like"/>
    <property type="match status" value="1"/>
</dbReference>
<sequence>FIIVAVLNLITILPAFFLNALVLISIWRTSMLHTPAMVLLGNLALSDLAVGIIAQPAVLSWTALELKAAECEKTYCIFATLFGILSSFFSVVSGLSITTVAVDRFLALYLHLKYQSLITMKMVTIVCIVVWFLAAIIGVSWILFGMETYNVIICSVMVICVTIILVCYFKIYNVMRKHLNQIQVAPVNTPREDSTAFNVTSSLKYKKSVIFSLYIYFAFVLCYMPCFAAFAYHGITGDNRFATFLKMSVTVVLMNSGMNPVIY</sequence>
<dbReference type="PROSITE" id="PS50262">
    <property type="entry name" value="G_PROTEIN_RECEP_F1_2"/>
    <property type="match status" value="1"/>
</dbReference>
<evidence type="ECO:0000313" key="10">
    <source>
        <dbReference type="Proteomes" id="UP000001593"/>
    </source>
</evidence>
<keyword evidence="2" id="KW-1003">Cell membrane</keyword>
<organism evidence="9 10">
    <name type="scientific">Nematostella vectensis</name>
    <name type="common">Starlet sea anemone</name>
    <dbReference type="NCBI Taxonomy" id="45351"/>
    <lineage>
        <taxon>Eukaryota</taxon>
        <taxon>Metazoa</taxon>
        <taxon>Cnidaria</taxon>
        <taxon>Anthozoa</taxon>
        <taxon>Hexacorallia</taxon>
        <taxon>Actiniaria</taxon>
        <taxon>Edwardsiidae</taxon>
        <taxon>Nematostella</taxon>
    </lineage>
</organism>
<feature type="transmembrane region" description="Helical" evidence="7">
    <location>
        <begin position="213"/>
        <end position="235"/>
    </location>
</feature>
<dbReference type="InParanoid" id="A7RKR2"/>
<keyword evidence="3 6" id="KW-0812">Transmembrane</keyword>
<dbReference type="EMBL" id="DS469516">
    <property type="protein sequence ID" value="EDO48033.1"/>
    <property type="molecule type" value="Genomic_DNA"/>
</dbReference>
<evidence type="ECO:0000256" key="6">
    <source>
        <dbReference type="RuleBase" id="RU000688"/>
    </source>
</evidence>
<evidence type="ECO:0000256" key="5">
    <source>
        <dbReference type="ARBA" id="ARBA00023136"/>
    </source>
</evidence>